<sequence length="75" mass="8101">PGAEVPPRQLPIGRPIANTRFYVLDERDAPVPAGVTGQLHIGGVGVARGYLGQDELTAERFIDNPFVAGDRLYRS</sequence>
<evidence type="ECO:0000259" key="1">
    <source>
        <dbReference type="Pfam" id="PF00501"/>
    </source>
</evidence>
<dbReference type="GO" id="GO:0031177">
    <property type="term" value="F:phosphopantetheine binding"/>
    <property type="evidence" value="ECO:0007669"/>
    <property type="project" value="TreeGrafter"/>
</dbReference>
<comment type="caution">
    <text evidence="2">The sequence shown here is derived from an EMBL/GenBank/DDBJ whole genome shotgun (WGS) entry which is preliminary data.</text>
</comment>
<dbReference type="EMBL" id="AEAI01003520">
    <property type="protein sequence ID" value="EGH48820.1"/>
    <property type="molecule type" value="Genomic_DNA"/>
</dbReference>
<feature type="domain" description="AMP-dependent synthetase/ligase" evidence="1">
    <location>
        <begin position="9"/>
        <end position="51"/>
    </location>
</feature>
<organism evidence="2 3">
    <name type="scientific">Pseudomonas syringae pv. pisi str. 1704B</name>
    <dbReference type="NCBI Taxonomy" id="629263"/>
    <lineage>
        <taxon>Bacteria</taxon>
        <taxon>Pseudomonadati</taxon>
        <taxon>Pseudomonadota</taxon>
        <taxon>Gammaproteobacteria</taxon>
        <taxon>Pseudomonadales</taxon>
        <taxon>Pseudomonadaceae</taxon>
        <taxon>Pseudomonas</taxon>
        <taxon>Pseudomonas syringae</taxon>
    </lineage>
</organism>
<proteinExistence type="predicted"/>
<dbReference type="AlphaFoldDB" id="F3GP17"/>
<gene>
    <name evidence="2" type="ORF">PSYPI_43421</name>
</gene>
<dbReference type="GO" id="GO:0043041">
    <property type="term" value="P:amino acid activation for nonribosomal peptide biosynthetic process"/>
    <property type="evidence" value="ECO:0007669"/>
    <property type="project" value="TreeGrafter"/>
</dbReference>
<dbReference type="PANTHER" id="PTHR45527">
    <property type="entry name" value="NONRIBOSOMAL PEPTIDE SYNTHETASE"/>
    <property type="match status" value="1"/>
</dbReference>
<feature type="non-terminal residue" evidence="2">
    <location>
        <position position="1"/>
    </location>
</feature>
<dbReference type="PANTHER" id="PTHR45527:SF1">
    <property type="entry name" value="FATTY ACID SYNTHASE"/>
    <property type="match status" value="1"/>
</dbReference>
<accession>F3GP17</accession>
<protein>
    <submittedName>
        <fullName evidence="2">Amino acid adenylation</fullName>
    </submittedName>
</protein>
<keyword evidence="3" id="KW-1185">Reference proteome</keyword>
<dbReference type="Gene3D" id="2.30.38.10">
    <property type="entry name" value="Luciferase, Domain 3"/>
    <property type="match status" value="1"/>
</dbReference>
<dbReference type="InterPro" id="IPR000873">
    <property type="entry name" value="AMP-dep_synth/lig_dom"/>
</dbReference>
<dbReference type="HOGENOM" id="CLU_2677075_0_0_6"/>
<dbReference type="GO" id="GO:0044550">
    <property type="term" value="P:secondary metabolite biosynthetic process"/>
    <property type="evidence" value="ECO:0007669"/>
    <property type="project" value="TreeGrafter"/>
</dbReference>
<feature type="non-terminal residue" evidence="2">
    <location>
        <position position="75"/>
    </location>
</feature>
<dbReference type="Proteomes" id="UP000004986">
    <property type="component" value="Unassembled WGS sequence"/>
</dbReference>
<dbReference type="GO" id="GO:0005737">
    <property type="term" value="C:cytoplasm"/>
    <property type="evidence" value="ECO:0007669"/>
    <property type="project" value="TreeGrafter"/>
</dbReference>
<evidence type="ECO:0000313" key="3">
    <source>
        <dbReference type="Proteomes" id="UP000004986"/>
    </source>
</evidence>
<reference evidence="2 3" key="1">
    <citation type="journal article" date="2011" name="PLoS Pathog.">
        <title>Dynamic evolution of pathogenicity revealed by sequencing and comparative genomics of 19 Pseudomonas syringae isolates.</title>
        <authorList>
            <person name="Baltrus D.A."/>
            <person name="Nishimura M.T."/>
            <person name="Romanchuk A."/>
            <person name="Chang J.H."/>
            <person name="Mukhtar M.S."/>
            <person name="Cherkis K."/>
            <person name="Roach J."/>
            <person name="Grant S.R."/>
            <person name="Jones C.D."/>
            <person name="Dangl J.L."/>
        </authorList>
    </citation>
    <scope>NUCLEOTIDE SEQUENCE [LARGE SCALE GENOMIC DNA]</scope>
    <source>
        <strain evidence="2 3">1704B</strain>
    </source>
</reference>
<name>F3GP17_PSESJ</name>
<dbReference type="Pfam" id="PF00501">
    <property type="entry name" value="AMP-binding"/>
    <property type="match status" value="1"/>
</dbReference>
<dbReference type="SUPFAM" id="SSF56801">
    <property type="entry name" value="Acetyl-CoA synthetase-like"/>
    <property type="match status" value="1"/>
</dbReference>
<evidence type="ECO:0000313" key="2">
    <source>
        <dbReference type="EMBL" id="EGH48820.1"/>
    </source>
</evidence>